<name>A0A0A9FCB1_ARUDO</name>
<evidence type="ECO:0000313" key="2">
    <source>
        <dbReference type="EMBL" id="JAE08864.1"/>
    </source>
</evidence>
<dbReference type="AlphaFoldDB" id="A0A0A9FCB1"/>
<proteinExistence type="predicted"/>
<protein>
    <submittedName>
        <fullName evidence="2">Uncharacterized protein</fullName>
    </submittedName>
</protein>
<reference evidence="2" key="2">
    <citation type="journal article" date="2015" name="Data Brief">
        <title>Shoot transcriptome of the giant reed, Arundo donax.</title>
        <authorList>
            <person name="Barrero R.A."/>
            <person name="Guerrero F.D."/>
            <person name="Moolhuijzen P."/>
            <person name="Goolsby J.A."/>
            <person name="Tidwell J."/>
            <person name="Bellgard S.E."/>
            <person name="Bellgard M.I."/>
        </authorList>
    </citation>
    <scope>NUCLEOTIDE SEQUENCE</scope>
    <source>
        <tissue evidence="2">Shoot tissue taken approximately 20 cm above the soil surface</tissue>
    </source>
</reference>
<accession>A0A0A9FCB1</accession>
<evidence type="ECO:0000256" key="1">
    <source>
        <dbReference type="SAM" id="Phobius"/>
    </source>
</evidence>
<feature type="transmembrane region" description="Helical" evidence="1">
    <location>
        <begin position="21"/>
        <end position="50"/>
    </location>
</feature>
<keyword evidence="1" id="KW-0472">Membrane</keyword>
<reference evidence="2" key="1">
    <citation type="submission" date="2014-09" db="EMBL/GenBank/DDBJ databases">
        <authorList>
            <person name="Magalhaes I.L.F."/>
            <person name="Oliveira U."/>
            <person name="Santos F.R."/>
            <person name="Vidigal T.H.D.A."/>
            <person name="Brescovit A.D."/>
            <person name="Santos A.J."/>
        </authorList>
    </citation>
    <scope>NUCLEOTIDE SEQUENCE</scope>
    <source>
        <tissue evidence="2">Shoot tissue taken approximately 20 cm above the soil surface</tissue>
    </source>
</reference>
<organism evidence="2">
    <name type="scientific">Arundo donax</name>
    <name type="common">Giant reed</name>
    <name type="synonym">Donax arundinaceus</name>
    <dbReference type="NCBI Taxonomy" id="35708"/>
    <lineage>
        <taxon>Eukaryota</taxon>
        <taxon>Viridiplantae</taxon>
        <taxon>Streptophyta</taxon>
        <taxon>Embryophyta</taxon>
        <taxon>Tracheophyta</taxon>
        <taxon>Spermatophyta</taxon>
        <taxon>Magnoliopsida</taxon>
        <taxon>Liliopsida</taxon>
        <taxon>Poales</taxon>
        <taxon>Poaceae</taxon>
        <taxon>PACMAD clade</taxon>
        <taxon>Arundinoideae</taxon>
        <taxon>Arundineae</taxon>
        <taxon>Arundo</taxon>
    </lineage>
</organism>
<sequence>MFYSLKLDRFQYIYMGDLRILALLLSVSICLATLAALLSSAVAMLLNWLLVCHVVIQFSKESTLYYFFYGLAG</sequence>
<keyword evidence="1" id="KW-1133">Transmembrane helix</keyword>
<keyword evidence="1" id="KW-0812">Transmembrane</keyword>
<dbReference type="EMBL" id="GBRH01189032">
    <property type="protein sequence ID" value="JAE08864.1"/>
    <property type="molecule type" value="Transcribed_RNA"/>
</dbReference>